<accession>A0A067BP16</accession>
<organism evidence="2 3">
    <name type="scientific">Saprolegnia parasitica (strain CBS 223.65)</name>
    <dbReference type="NCBI Taxonomy" id="695850"/>
    <lineage>
        <taxon>Eukaryota</taxon>
        <taxon>Sar</taxon>
        <taxon>Stramenopiles</taxon>
        <taxon>Oomycota</taxon>
        <taxon>Saprolegniomycetes</taxon>
        <taxon>Saprolegniales</taxon>
        <taxon>Saprolegniaceae</taxon>
        <taxon>Saprolegnia</taxon>
    </lineage>
</organism>
<feature type="region of interest" description="Disordered" evidence="1">
    <location>
        <begin position="121"/>
        <end position="167"/>
    </location>
</feature>
<evidence type="ECO:0000313" key="2">
    <source>
        <dbReference type="EMBL" id="KDO20194.1"/>
    </source>
</evidence>
<evidence type="ECO:0000313" key="3">
    <source>
        <dbReference type="Proteomes" id="UP000030745"/>
    </source>
</evidence>
<dbReference type="AlphaFoldDB" id="A0A067BP16"/>
<keyword evidence="3" id="KW-1185">Reference proteome</keyword>
<gene>
    <name evidence="2" type="ORF">SPRG_21288</name>
</gene>
<evidence type="ECO:0000256" key="1">
    <source>
        <dbReference type="SAM" id="MobiDB-lite"/>
    </source>
</evidence>
<dbReference type="GeneID" id="24142086"/>
<dbReference type="OMA" id="SMVMAFD"/>
<reference evidence="2 3" key="1">
    <citation type="journal article" date="2013" name="PLoS Genet.">
        <title>Distinctive expansion of potential virulence genes in the genome of the oomycete fish pathogen Saprolegnia parasitica.</title>
        <authorList>
            <person name="Jiang R.H."/>
            <person name="de Bruijn I."/>
            <person name="Haas B.J."/>
            <person name="Belmonte R."/>
            <person name="Lobach L."/>
            <person name="Christie J."/>
            <person name="van den Ackerveken G."/>
            <person name="Bottin A."/>
            <person name="Bulone V."/>
            <person name="Diaz-Moreno S.M."/>
            <person name="Dumas B."/>
            <person name="Fan L."/>
            <person name="Gaulin E."/>
            <person name="Govers F."/>
            <person name="Grenville-Briggs L.J."/>
            <person name="Horner N.R."/>
            <person name="Levin J.Z."/>
            <person name="Mammella M."/>
            <person name="Meijer H.J."/>
            <person name="Morris P."/>
            <person name="Nusbaum C."/>
            <person name="Oome S."/>
            <person name="Phillips A.J."/>
            <person name="van Rooyen D."/>
            <person name="Rzeszutek E."/>
            <person name="Saraiva M."/>
            <person name="Secombes C.J."/>
            <person name="Seidl M.F."/>
            <person name="Snel B."/>
            <person name="Stassen J.H."/>
            <person name="Sykes S."/>
            <person name="Tripathy S."/>
            <person name="van den Berg H."/>
            <person name="Vega-Arreguin J.C."/>
            <person name="Wawra S."/>
            <person name="Young S.K."/>
            <person name="Zeng Q."/>
            <person name="Dieguez-Uribeondo J."/>
            <person name="Russ C."/>
            <person name="Tyler B.M."/>
            <person name="van West P."/>
        </authorList>
    </citation>
    <scope>NUCLEOTIDE SEQUENCE [LARGE SCALE GENOMIC DNA]</scope>
    <source>
        <strain evidence="2 3">CBS 223.65</strain>
    </source>
</reference>
<dbReference type="Proteomes" id="UP000030745">
    <property type="component" value="Unassembled WGS sequence"/>
</dbReference>
<evidence type="ECO:0008006" key="4">
    <source>
        <dbReference type="Google" id="ProtNLM"/>
    </source>
</evidence>
<dbReference type="VEuPathDB" id="FungiDB:SPRG_21288"/>
<dbReference type="OrthoDB" id="72740at2759"/>
<proteinExistence type="predicted"/>
<dbReference type="RefSeq" id="XP_012209107.1">
    <property type="nucleotide sequence ID" value="XM_012353717.1"/>
</dbReference>
<sequence length="423" mass="47906">MAMTETPVQPFAPGIEQQKVHDFSLLLVQEFCKHHQLTRTVHALQSDLEHMALPQPSADVWIEMHERCRPALTRLKVHEQSTIEGLVDFVLHLNEMYESRAANQPMSVIISSSPMKKSKKFSFKDAFHSTQSPVRRPSQKNKEPSETEVPLPPQEPESHPELPPKKLTKSKSSFLERYSNLPKLQLQIDMSDSKQRAVTQKAVERSLRDIYSETRFKEIQDKAIARAMPAALSKPPPETDVYTKELEKERYGTNKRRECALCHVPFLMINLPAKVSFRCIMELYKQWAFAPPTKKTPITWDMTFDEPKKVVPPTLPSTASICLGLKYPPDPYGLPPLGPDDCLSTVRSWVDSDGGGDTDERHVWTPSTDVPPLSVSSASKALVYKDAGLVNEKSMSQGEWAVIDPSRSSVRELLQKTVKRQLK</sequence>
<name>A0A067BP16_SAPPC</name>
<dbReference type="EMBL" id="KK583319">
    <property type="protein sequence ID" value="KDO20194.1"/>
    <property type="molecule type" value="Genomic_DNA"/>
</dbReference>
<protein>
    <recommendedName>
        <fullName evidence="4">LisH domain-containing protein</fullName>
    </recommendedName>
</protein>
<dbReference type="KEGG" id="spar:SPRG_21288"/>